<dbReference type="InParanoid" id="A0A1Y2GY73"/>
<dbReference type="Gene3D" id="3.80.10.10">
    <property type="entry name" value="Ribonuclease Inhibitor"/>
    <property type="match status" value="1"/>
</dbReference>
<organism evidence="1 2">
    <name type="scientific">Lobosporangium transversale</name>
    <dbReference type="NCBI Taxonomy" id="64571"/>
    <lineage>
        <taxon>Eukaryota</taxon>
        <taxon>Fungi</taxon>
        <taxon>Fungi incertae sedis</taxon>
        <taxon>Mucoromycota</taxon>
        <taxon>Mortierellomycotina</taxon>
        <taxon>Mortierellomycetes</taxon>
        <taxon>Mortierellales</taxon>
        <taxon>Mortierellaceae</taxon>
        <taxon>Lobosporangium</taxon>
    </lineage>
</organism>
<accession>A0A1Y2GY73</accession>
<evidence type="ECO:0000313" key="2">
    <source>
        <dbReference type="Proteomes" id="UP000193648"/>
    </source>
</evidence>
<evidence type="ECO:0008006" key="3">
    <source>
        <dbReference type="Google" id="ProtNLM"/>
    </source>
</evidence>
<dbReference type="EMBL" id="MCFF01000004">
    <property type="protein sequence ID" value="ORZ27215.1"/>
    <property type="molecule type" value="Genomic_DNA"/>
</dbReference>
<dbReference type="OrthoDB" id="2383684at2759"/>
<dbReference type="InterPro" id="IPR032675">
    <property type="entry name" value="LRR_dom_sf"/>
</dbReference>
<sequence length="748" mass="85223">MNSSSHASTQLRARAMNPLTVPELRLAVGRYLATRDILVCILVCREWYHDFKSMLYHSIRLDEPTIRLLPQAVLRQHAHLIQHLILMEPMRLTLSTLESWVTPFNNSLISTIAATDSLPPPPPSGYCCNLLSLEILPSILFRKHVYEQVPRHRIWTVGTDQYDILKDDFWCLQSIDACIRLIQKNPNLHTLTENWDDMSSYHRIRFTDRLCQLDNRLVRLHLSKWEVTPDKLNMLIEHSPKLELIRFSKLVLKKSTGVGVGLHAAEVQSTAESQDISTASTTIMDTSTASILNLRQLKVFAISHGTFQLNDLLINAPELYALSISFSQANYSQSTVSSTYFPISPSSFTPSFGSYGHQQQHPYQHHSQLPPSYPPRVNWDAPKLRMLICNRTEANVATSTLLNTPQHLRTISFANYEIESKLVSQIVAAQGLQLESIRLACFSGITGRDIRLILTRCPNLVSLYAPEIMMYAGDLAPATIEKPTLSTSISSLPLSYSKSTTTGVGNIEDWACQKLERLSVYICLEPNMGDDGQYDDPYQFCIGHKEDTPCSSAQAFSSYDAADNFNIKEMDKGIAQQQKHPHHPQEPRHPLVYRQKAYRTSSTANKLSYQYCHCRQNYNVDVRNAFLDQLSKLTRLQYLDLSGEHVEQVDHVQIGLPWTLDGGMEGRLETLQNLEHIAVTGWVEDMEIREIAWMKRSWAKLRKISLLQANGTMDKGRFKALLAREWPELVVQDKNRMNIQHPPLLIYQ</sequence>
<proteinExistence type="predicted"/>
<dbReference type="GeneID" id="33564750"/>
<dbReference type="AlphaFoldDB" id="A0A1Y2GY73"/>
<protein>
    <recommendedName>
        <fullName evidence="3">F-box domain-containing protein</fullName>
    </recommendedName>
</protein>
<dbReference type="SUPFAM" id="SSF52047">
    <property type="entry name" value="RNI-like"/>
    <property type="match status" value="2"/>
</dbReference>
<reference evidence="1 2" key="1">
    <citation type="submission" date="2016-07" db="EMBL/GenBank/DDBJ databases">
        <title>Pervasive Adenine N6-methylation of Active Genes in Fungi.</title>
        <authorList>
            <consortium name="DOE Joint Genome Institute"/>
            <person name="Mondo S.J."/>
            <person name="Dannebaum R.O."/>
            <person name="Kuo R.C."/>
            <person name="Labutti K."/>
            <person name="Haridas S."/>
            <person name="Kuo A."/>
            <person name="Salamov A."/>
            <person name="Ahrendt S.R."/>
            <person name="Lipzen A."/>
            <person name="Sullivan W."/>
            <person name="Andreopoulos W.B."/>
            <person name="Clum A."/>
            <person name="Lindquist E."/>
            <person name="Daum C."/>
            <person name="Ramamoorthy G.K."/>
            <person name="Gryganskyi A."/>
            <person name="Culley D."/>
            <person name="Magnuson J.K."/>
            <person name="James T.Y."/>
            <person name="O'Malley M.A."/>
            <person name="Stajich J.E."/>
            <person name="Spatafora J.W."/>
            <person name="Visel A."/>
            <person name="Grigoriev I.V."/>
        </authorList>
    </citation>
    <scope>NUCLEOTIDE SEQUENCE [LARGE SCALE GENOMIC DNA]</scope>
    <source>
        <strain evidence="1 2">NRRL 3116</strain>
    </source>
</reference>
<name>A0A1Y2GY73_9FUNG</name>
<dbReference type="Proteomes" id="UP000193648">
    <property type="component" value="Unassembled WGS sequence"/>
</dbReference>
<keyword evidence="2" id="KW-1185">Reference proteome</keyword>
<dbReference type="RefSeq" id="XP_021884942.1">
    <property type="nucleotide sequence ID" value="XM_022022906.1"/>
</dbReference>
<gene>
    <name evidence="1" type="ORF">BCR41DRAFT_346506</name>
</gene>
<comment type="caution">
    <text evidence="1">The sequence shown here is derived from an EMBL/GenBank/DDBJ whole genome shotgun (WGS) entry which is preliminary data.</text>
</comment>
<evidence type="ECO:0000313" key="1">
    <source>
        <dbReference type="EMBL" id="ORZ27215.1"/>
    </source>
</evidence>